<proteinExistence type="inferred from homology"/>
<dbReference type="PANTHER" id="PTHR10484">
    <property type="entry name" value="HISTONE H4"/>
    <property type="match status" value="1"/>
</dbReference>
<evidence type="ECO:0000256" key="13">
    <source>
        <dbReference type="ARBA" id="ARBA00023269"/>
    </source>
</evidence>
<evidence type="ECO:0000256" key="7">
    <source>
        <dbReference type="ARBA" id="ARBA00022454"/>
    </source>
</evidence>
<evidence type="ECO:0000256" key="12">
    <source>
        <dbReference type="ARBA" id="ARBA00023242"/>
    </source>
</evidence>
<keyword evidence="14" id="KW-0379">Hydroxylation</keyword>
<comment type="similarity">
    <text evidence="4">Belongs to the histone H4 family.</text>
</comment>
<dbReference type="PROSITE" id="PS00959">
    <property type="entry name" value="HISTONE_H3_2"/>
    <property type="match status" value="1"/>
</dbReference>
<comment type="subunit">
    <text evidence="15">The nucleosome is a histone octamer containing two molecules each of H2A, H2B, H3 and H4 assembled in one H3-H4 heterotetramer and two H2A-H2B heterodimers. The octamer wraps approximately 147 bp of DNA. Found in a co-chaperone complex with DNJC9, MCM2 and histone H3.3-H4 dimers. Within the complex, interacts with DNJC9 (via C-terminus); the interaction is direct. Interacts with NASP; NASP is a histone chaperone that stabilizes and maintains a soluble pool of Histone H3-H4 dimers.</text>
</comment>
<dbReference type="Proteomes" id="UP000694923">
    <property type="component" value="Unplaced"/>
</dbReference>
<evidence type="ECO:0000256" key="10">
    <source>
        <dbReference type="ARBA" id="ARBA00022990"/>
    </source>
</evidence>
<dbReference type="InterPro" id="IPR007125">
    <property type="entry name" value="H2A/H2B/H3"/>
</dbReference>
<dbReference type="PROSITE" id="PS00047">
    <property type="entry name" value="HISTONE_H4"/>
    <property type="match status" value="2"/>
</dbReference>
<comment type="similarity">
    <text evidence="5">Belongs to the histone H3 family.</text>
</comment>
<dbReference type="PROSITE" id="PS00046">
    <property type="entry name" value="HISTONE_H2A"/>
    <property type="match status" value="1"/>
</dbReference>
<gene>
    <name evidence="19" type="primary">LOC103586565</name>
</gene>
<keyword evidence="8" id="KW-0488">Methylation</keyword>
<feature type="region of interest" description="Disordered" evidence="16">
    <location>
        <begin position="409"/>
        <end position="443"/>
    </location>
</feature>
<dbReference type="InterPro" id="IPR032458">
    <property type="entry name" value="Histone_H2A_CS"/>
</dbReference>
<dbReference type="SUPFAM" id="SSF47113">
    <property type="entry name" value="Histone-fold"/>
    <property type="match status" value="4"/>
</dbReference>
<dbReference type="SMART" id="SM00414">
    <property type="entry name" value="H2A"/>
    <property type="match status" value="1"/>
</dbReference>
<feature type="domain" description="TATA box binding protein associated factor (TAF) histone-like fold" evidence="17">
    <location>
        <begin position="733"/>
        <end position="798"/>
    </location>
</feature>
<sequence length="808" mass="87990">MSGRGKGGKGLGKGGAKRHRKVLRDNIQGITKPAIRRLARRGGVKRISGLIYEETRGVLKVFLENVIRDAVTYTEHAKRKTVTAMDVVYALKRQGRTLYGFGAFPGTLTFKVAVRQLVWVHIRPERFLQERTTLGTSESTSRSIYLELVYLVTALVPSDTACLASSPGSSRRTAVWISLDVMLSLRLRLRFLPSFFCALVTAFFEPFFGAGADLAGSGILKGGKARAKAKIRSSRAGLQFPVGRVHRLLRKGNYAERVGAGAPVYLAAVLEYLTAEILELAGNAARDNKKTRIISRPLQLAIRNDEELNKLLAFGFSTTSRSIYLELVYLVTALVPSDTACLASSPGSSRRTAVWISLDVMLSLRLRLRFLPSFFCALVTAFLEPFFGAGADLAGSGFLRFSMARTKQTARKSTGGKAPRKQLATKAARKSAPATGGVKKPHRYRPGTVALREIRRYQKSTELLIRKLPFQRLVREIAQDFKTDLRFQSSAVMALQEACEAYLVGLFEDTNLCAIHAKRVTIMPKDIQLARRIRGERAGASLTPFKETLAAAGKELGLNTLVSKGALMQTKSAGPYDYKLNSKASWKAKPKPPAFKVSRVGVLKQPHQVGLAGLLQRHHRRALEAQVGLEVLRDLAHQALERQLADQQLGGLLVAADLAQGHGAGPVAVGLLDAAGGRRALAGCLGGELLAGRLAAGGLASRLLDMSGRGKGGKGLGKGGAKRHRKVLRDNIQGITKPAIRRLARRGGVKRISGLIYEETRGVLKVFLENVIRDAVTYTEHAKRKTVTAMDVVYALKRQGRTLYGFGG</sequence>
<dbReference type="CDD" id="cd22912">
    <property type="entry name" value="HFD_H4"/>
    <property type="match status" value="2"/>
</dbReference>
<keyword evidence="7" id="KW-0158">Chromosome</keyword>
<dbReference type="Pfam" id="PF00125">
    <property type="entry name" value="Histone"/>
    <property type="match status" value="2"/>
</dbReference>
<dbReference type="SMART" id="SM00803">
    <property type="entry name" value="TAF"/>
    <property type="match status" value="2"/>
</dbReference>
<keyword evidence="9" id="KW-0164">Citrullination</keyword>
<protein>
    <submittedName>
        <fullName evidence="19">Uncharacterized protein LOC103586565</fullName>
    </submittedName>
</protein>
<dbReference type="GeneID" id="103586565"/>
<keyword evidence="12" id="KW-0539">Nucleus</keyword>
<evidence type="ECO:0000256" key="15">
    <source>
        <dbReference type="ARBA" id="ARBA00046644"/>
    </source>
</evidence>
<dbReference type="RefSeq" id="XP_008566082.1">
    <property type="nucleotide sequence ID" value="XM_008567860.1"/>
</dbReference>
<name>A0ABM0QCJ1_GALVR</name>
<evidence type="ECO:0000256" key="11">
    <source>
        <dbReference type="ARBA" id="ARBA00023125"/>
    </source>
</evidence>
<evidence type="ECO:0000256" key="8">
    <source>
        <dbReference type="ARBA" id="ARBA00022481"/>
    </source>
</evidence>
<evidence type="ECO:0000313" key="19">
    <source>
        <dbReference type="RefSeq" id="XP_008566082.1"/>
    </source>
</evidence>
<dbReference type="InterPro" id="IPR019809">
    <property type="entry name" value="Histone_H4_CS"/>
</dbReference>
<dbReference type="CDD" id="cd22911">
    <property type="entry name" value="HFD_H3"/>
    <property type="match status" value="1"/>
</dbReference>
<dbReference type="Pfam" id="PF15511">
    <property type="entry name" value="CENP-T_C"/>
    <property type="match status" value="2"/>
</dbReference>
<organism evidence="18 19">
    <name type="scientific">Galeopterus variegatus</name>
    <name type="common">Malayan flying lemur</name>
    <name type="synonym">Cynocephalus variegatus</name>
    <dbReference type="NCBI Taxonomy" id="482537"/>
    <lineage>
        <taxon>Eukaryota</taxon>
        <taxon>Metazoa</taxon>
        <taxon>Chordata</taxon>
        <taxon>Craniata</taxon>
        <taxon>Vertebrata</taxon>
        <taxon>Euteleostomi</taxon>
        <taxon>Mammalia</taxon>
        <taxon>Eutheria</taxon>
        <taxon>Euarchontoglires</taxon>
        <taxon>Dermoptera</taxon>
        <taxon>Cynocephalidae</taxon>
        <taxon>Galeopterus</taxon>
    </lineage>
</organism>
<dbReference type="InterPro" id="IPR000164">
    <property type="entry name" value="Histone_H3/CENP-A"/>
</dbReference>
<evidence type="ECO:0000256" key="1">
    <source>
        <dbReference type="ARBA" id="ARBA00002001"/>
    </source>
</evidence>
<dbReference type="SMART" id="SM00417">
    <property type="entry name" value="H4"/>
    <property type="match status" value="2"/>
</dbReference>
<evidence type="ECO:0000256" key="6">
    <source>
        <dbReference type="ARBA" id="ARBA00010691"/>
    </source>
</evidence>
<evidence type="ECO:0000256" key="4">
    <source>
        <dbReference type="ARBA" id="ARBA00006564"/>
    </source>
</evidence>
<reference evidence="19" key="1">
    <citation type="submission" date="2025-08" db="UniProtKB">
        <authorList>
            <consortium name="RefSeq"/>
        </authorList>
    </citation>
    <scope>IDENTIFICATION</scope>
</reference>
<keyword evidence="13" id="KW-0544">Nucleosome core</keyword>
<keyword evidence="18" id="KW-1185">Reference proteome</keyword>
<comment type="similarity">
    <text evidence="6">Belongs to the histone H2A family.</text>
</comment>
<dbReference type="InterPro" id="IPR004823">
    <property type="entry name" value="TAF_TATA-bd_Histone-like_dom"/>
</dbReference>
<keyword evidence="10" id="KW-0007">Acetylation</keyword>
<evidence type="ECO:0000256" key="14">
    <source>
        <dbReference type="ARBA" id="ARBA00023278"/>
    </source>
</evidence>
<keyword evidence="11" id="KW-0238">DNA-binding</keyword>
<evidence type="ECO:0000256" key="2">
    <source>
        <dbReference type="ARBA" id="ARBA00004123"/>
    </source>
</evidence>
<dbReference type="InterPro" id="IPR009072">
    <property type="entry name" value="Histone-fold"/>
</dbReference>
<evidence type="ECO:0000256" key="3">
    <source>
        <dbReference type="ARBA" id="ARBA00004286"/>
    </source>
</evidence>
<evidence type="ECO:0000256" key="9">
    <source>
        <dbReference type="ARBA" id="ARBA00022934"/>
    </source>
</evidence>
<dbReference type="InterPro" id="IPR001951">
    <property type="entry name" value="Histone_H4"/>
</dbReference>
<dbReference type="InterPro" id="IPR035425">
    <property type="entry name" value="CENP-T/H4_C"/>
</dbReference>
<evidence type="ECO:0000256" key="5">
    <source>
        <dbReference type="ARBA" id="ARBA00010343"/>
    </source>
</evidence>
<evidence type="ECO:0000259" key="17">
    <source>
        <dbReference type="SMART" id="SM00803"/>
    </source>
</evidence>
<dbReference type="PRINTS" id="PR00622">
    <property type="entry name" value="HISTONEH3"/>
</dbReference>
<dbReference type="SMART" id="SM00428">
    <property type="entry name" value="H3"/>
    <property type="match status" value="1"/>
</dbReference>
<dbReference type="Gene3D" id="1.10.20.10">
    <property type="entry name" value="Histone, subunit A"/>
    <property type="match status" value="4"/>
</dbReference>
<dbReference type="InterPro" id="IPR002119">
    <property type="entry name" value="Histone_H2A"/>
</dbReference>
<evidence type="ECO:0000313" key="18">
    <source>
        <dbReference type="Proteomes" id="UP000694923"/>
    </source>
</evidence>
<comment type="subcellular location">
    <subcellularLocation>
        <location evidence="3">Chromosome</location>
    </subcellularLocation>
    <subcellularLocation>
        <location evidence="2">Nucleus</location>
    </subcellularLocation>
</comment>
<accession>A0ABM0QCJ1</accession>
<dbReference type="CDD" id="cd00074">
    <property type="entry name" value="HFD_H2A"/>
    <property type="match status" value="1"/>
</dbReference>
<dbReference type="PROSITE" id="PS00322">
    <property type="entry name" value="HISTONE_H3_1"/>
    <property type="match status" value="1"/>
</dbReference>
<comment type="function">
    <text evidence="1">Core component of nucleosome. Nucleosomes wrap and compact DNA into chromatin, limiting DNA accessibility to the cellular machineries which require DNA as a template. Histones thereby play a central role in transcription regulation, DNA repair, DNA replication and chromosomal stability. DNA accessibility is regulated via a complex set of post-translational modifications of histones, also called histone code, and nucleosome remodeling.</text>
</comment>
<evidence type="ECO:0000256" key="16">
    <source>
        <dbReference type="SAM" id="MobiDB-lite"/>
    </source>
</evidence>
<feature type="domain" description="TATA box binding protein associated factor (TAF) histone-like fold" evidence="17">
    <location>
        <begin position="28"/>
        <end position="93"/>
    </location>
</feature>